<evidence type="ECO:0000313" key="3">
    <source>
        <dbReference type="Proteomes" id="UP000663508"/>
    </source>
</evidence>
<reference evidence="2" key="1">
    <citation type="submission" date="2020-11" db="EMBL/GenBank/DDBJ databases">
        <title>Complete genome sequence of a novel pathogenic Methylobacterium strain isolated from rice in Vietnam.</title>
        <authorList>
            <person name="Lai K."/>
            <person name="Okazaki S."/>
            <person name="Higashi K."/>
            <person name="Mori H."/>
            <person name="Toyoda A."/>
            <person name="Kurokawa K."/>
        </authorList>
    </citation>
    <scope>NUCLEOTIDE SEQUENCE</scope>
    <source>
        <strain evidence="2">VL1</strain>
        <plasmid evidence="2">pVL1_1</plasmid>
    </source>
</reference>
<protein>
    <submittedName>
        <fullName evidence="2">Uncharacterized protein</fullName>
    </submittedName>
</protein>
<sequence length="92" mass="9985">MDIEVVTKPLTIDNMSDILLPISKAITILIDQLESLVAANCQSTNISEESAELLAEAGHAALRHSRALRHELHERRRDGRGASALLPPDAPP</sequence>
<organism evidence="2 3">
    <name type="scientific">Methylobacterium indicum</name>
    <dbReference type="NCBI Taxonomy" id="1775910"/>
    <lineage>
        <taxon>Bacteria</taxon>
        <taxon>Pseudomonadati</taxon>
        <taxon>Pseudomonadota</taxon>
        <taxon>Alphaproteobacteria</taxon>
        <taxon>Hyphomicrobiales</taxon>
        <taxon>Methylobacteriaceae</taxon>
        <taxon>Methylobacterium</taxon>
    </lineage>
</organism>
<evidence type="ECO:0000313" key="2">
    <source>
        <dbReference type="EMBL" id="BCM87698.1"/>
    </source>
</evidence>
<proteinExistence type="predicted"/>
<dbReference type="AlphaFoldDB" id="A0A8H8X060"/>
<geneLocation type="plasmid" evidence="2 3">
    <name>pVL1_1</name>
</geneLocation>
<dbReference type="Proteomes" id="UP000663508">
    <property type="component" value="Plasmid pVL1_1"/>
</dbReference>
<dbReference type="EMBL" id="AP024146">
    <property type="protein sequence ID" value="BCM87698.1"/>
    <property type="molecule type" value="Genomic_DNA"/>
</dbReference>
<dbReference type="KEGG" id="mind:mvi_61590"/>
<feature type="region of interest" description="Disordered" evidence="1">
    <location>
        <begin position="73"/>
        <end position="92"/>
    </location>
</feature>
<gene>
    <name evidence="2" type="ORF">mvi_61590</name>
</gene>
<keyword evidence="2" id="KW-0614">Plasmid</keyword>
<evidence type="ECO:0000256" key="1">
    <source>
        <dbReference type="SAM" id="MobiDB-lite"/>
    </source>
</evidence>
<name>A0A8H8X060_9HYPH</name>
<accession>A0A8H8X060</accession>